<reference evidence="1" key="2">
    <citation type="submission" date="2023-06" db="EMBL/GenBank/DDBJ databases">
        <authorList>
            <consortium name="Lawrence Berkeley National Laboratory"/>
            <person name="Haridas S."/>
            <person name="Hensen N."/>
            <person name="Bonometti L."/>
            <person name="Westerberg I."/>
            <person name="Brannstrom I.O."/>
            <person name="Guillou S."/>
            <person name="Cros-Aarteil S."/>
            <person name="Calhoun S."/>
            <person name="Kuo A."/>
            <person name="Mondo S."/>
            <person name="Pangilinan J."/>
            <person name="Riley R."/>
            <person name="Labutti K."/>
            <person name="Andreopoulos B."/>
            <person name="Lipzen A."/>
            <person name="Chen C."/>
            <person name="Yanf M."/>
            <person name="Daum C."/>
            <person name="Ng V."/>
            <person name="Clum A."/>
            <person name="Steindorff A."/>
            <person name="Ohm R."/>
            <person name="Martin F."/>
            <person name="Silar P."/>
            <person name="Natvig D."/>
            <person name="Lalanne C."/>
            <person name="Gautier V."/>
            <person name="Ament-Velasquez S.L."/>
            <person name="Kruys A."/>
            <person name="Hutchinson M.I."/>
            <person name="Powell A.J."/>
            <person name="Barry K."/>
            <person name="Miller A.N."/>
            <person name="Grigoriev I.V."/>
            <person name="Debuchy R."/>
            <person name="Gladieux P."/>
            <person name="Thoren M.H."/>
            <person name="Johannesson H."/>
        </authorList>
    </citation>
    <scope>NUCLEOTIDE SEQUENCE</scope>
    <source>
        <strain evidence="1">CBS 168.71</strain>
    </source>
</reference>
<organism evidence="1 2">
    <name type="scientific">Chaetomium fimeti</name>
    <dbReference type="NCBI Taxonomy" id="1854472"/>
    <lineage>
        <taxon>Eukaryota</taxon>
        <taxon>Fungi</taxon>
        <taxon>Dikarya</taxon>
        <taxon>Ascomycota</taxon>
        <taxon>Pezizomycotina</taxon>
        <taxon>Sordariomycetes</taxon>
        <taxon>Sordariomycetidae</taxon>
        <taxon>Sordariales</taxon>
        <taxon>Chaetomiaceae</taxon>
        <taxon>Chaetomium</taxon>
    </lineage>
</organism>
<sequence length="565" mass="62526">MGHLPVELMWKVCFNLCMHCHSPDALPHADTTDERQAKAALARLARSSKYMHAVAQPYIFHYYATGNMIRLVVSEKTGCAIDLTDPYGPYADEFGKGCRPSHDNDHLPLFLRSIIRRPELAAQVEALQLVASPNVDDFNAPDMEVISGTAQGATAMSRTSEAFQMITKASVDIGLIDTNVFHPEFRGRHSVTSGVGPPNHESQTDSIHHTLEQLVILLCPNVNTLVYGYPLEKRSIITADTLQVDRRQREQFWSLALSSGQHLTSLKRIALLSHSRTQHVSDGQIMLCSMPNVETFYAAHLTYPGPATETIGLSLWVNPMPNVRKLVAVDMSPDDLAFLVDSCLDLWELEYTHHGYFGRPTSITGCELLKPITAVRGTLRRLVLVAMAEGDPRGDRVTEHAIPSLRMFKRLEELAISQIHVPHAGNISSITPGISLAKFLPRSIKKLHILYLSDASFMAALEGLARDAPSKVPKLRCIRISYLDHEDPDYDSNDRLPVAAGQYERVRESLAAVSISMTWDRLGYRMPREVAMPAAGGSACSGTYLSTPYCFWEASHSLQSGGVLS</sequence>
<gene>
    <name evidence="1" type="ORF">B0H64DRAFT_937</name>
</gene>
<protein>
    <submittedName>
        <fullName evidence="1">Uncharacterized protein</fullName>
    </submittedName>
</protein>
<dbReference type="Proteomes" id="UP001278766">
    <property type="component" value="Unassembled WGS sequence"/>
</dbReference>
<dbReference type="GeneID" id="87845945"/>
<reference evidence="1" key="1">
    <citation type="journal article" date="2023" name="Mol. Phylogenet. Evol.">
        <title>Genome-scale phylogeny and comparative genomics of the fungal order Sordariales.</title>
        <authorList>
            <person name="Hensen N."/>
            <person name="Bonometti L."/>
            <person name="Westerberg I."/>
            <person name="Brannstrom I.O."/>
            <person name="Guillou S."/>
            <person name="Cros-Aarteil S."/>
            <person name="Calhoun S."/>
            <person name="Haridas S."/>
            <person name="Kuo A."/>
            <person name="Mondo S."/>
            <person name="Pangilinan J."/>
            <person name="Riley R."/>
            <person name="LaButti K."/>
            <person name="Andreopoulos B."/>
            <person name="Lipzen A."/>
            <person name="Chen C."/>
            <person name="Yan M."/>
            <person name="Daum C."/>
            <person name="Ng V."/>
            <person name="Clum A."/>
            <person name="Steindorff A."/>
            <person name="Ohm R.A."/>
            <person name="Martin F."/>
            <person name="Silar P."/>
            <person name="Natvig D.O."/>
            <person name="Lalanne C."/>
            <person name="Gautier V."/>
            <person name="Ament-Velasquez S.L."/>
            <person name="Kruys A."/>
            <person name="Hutchinson M.I."/>
            <person name="Powell A.J."/>
            <person name="Barry K."/>
            <person name="Miller A.N."/>
            <person name="Grigoriev I.V."/>
            <person name="Debuchy R."/>
            <person name="Gladieux P."/>
            <person name="Hiltunen Thoren M."/>
            <person name="Johannesson H."/>
        </authorList>
    </citation>
    <scope>NUCLEOTIDE SEQUENCE</scope>
    <source>
        <strain evidence="1">CBS 168.71</strain>
    </source>
</reference>
<comment type="caution">
    <text evidence="1">The sequence shown here is derived from an EMBL/GenBank/DDBJ whole genome shotgun (WGS) entry which is preliminary data.</text>
</comment>
<evidence type="ECO:0000313" key="1">
    <source>
        <dbReference type="EMBL" id="KAK3299780.1"/>
    </source>
</evidence>
<proteinExistence type="predicted"/>
<dbReference type="RefSeq" id="XP_062663294.1">
    <property type="nucleotide sequence ID" value="XM_062808997.1"/>
</dbReference>
<name>A0AAE0LWA7_9PEZI</name>
<keyword evidence="2" id="KW-1185">Reference proteome</keyword>
<evidence type="ECO:0000313" key="2">
    <source>
        <dbReference type="Proteomes" id="UP001278766"/>
    </source>
</evidence>
<accession>A0AAE0LWA7</accession>
<dbReference type="EMBL" id="JAUEPN010000001">
    <property type="protein sequence ID" value="KAK3299780.1"/>
    <property type="molecule type" value="Genomic_DNA"/>
</dbReference>
<dbReference type="AlphaFoldDB" id="A0AAE0LWA7"/>